<dbReference type="Pfam" id="PF02824">
    <property type="entry name" value="TGS"/>
    <property type="match status" value="1"/>
</dbReference>
<dbReference type="PROSITE" id="PS51880">
    <property type="entry name" value="TGS"/>
    <property type="match status" value="1"/>
</dbReference>
<evidence type="ECO:0000259" key="14">
    <source>
        <dbReference type="PROSITE" id="PS50862"/>
    </source>
</evidence>
<evidence type="ECO:0000256" key="11">
    <source>
        <dbReference type="ARBA" id="ARBA00023146"/>
    </source>
</evidence>
<dbReference type="CDD" id="cd00860">
    <property type="entry name" value="ThrRS_anticodon"/>
    <property type="match status" value="1"/>
</dbReference>
<dbReference type="FunFam" id="3.30.980.10:FF:000005">
    <property type="entry name" value="Threonyl-tRNA synthetase, mitochondrial"/>
    <property type="match status" value="1"/>
</dbReference>
<feature type="region of interest" description="Catalytic" evidence="13">
    <location>
        <begin position="243"/>
        <end position="534"/>
    </location>
</feature>
<keyword evidence="6 13" id="KW-0547">Nucleotide-binding</keyword>
<evidence type="ECO:0000256" key="7">
    <source>
        <dbReference type="ARBA" id="ARBA00022833"/>
    </source>
</evidence>
<dbReference type="PRINTS" id="PR01047">
    <property type="entry name" value="TRNASYNTHTHR"/>
</dbReference>
<feature type="binding site" evidence="13">
    <location>
        <position position="334"/>
    </location>
    <ligand>
        <name>Zn(2+)</name>
        <dbReference type="ChEBI" id="CHEBI:29105"/>
        <note>catalytic</note>
    </ligand>
</feature>
<dbReference type="Gene3D" id="3.10.20.30">
    <property type="match status" value="1"/>
</dbReference>
<dbReference type="Pfam" id="PF03129">
    <property type="entry name" value="HGTP_anticodon"/>
    <property type="match status" value="1"/>
</dbReference>
<comment type="catalytic activity">
    <reaction evidence="12 13">
        <text>tRNA(Thr) + L-threonine + ATP = L-threonyl-tRNA(Thr) + AMP + diphosphate + H(+)</text>
        <dbReference type="Rhea" id="RHEA:24624"/>
        <dbReference type="Rhea" id="RHEA-COMP:9670"/>
        <dbReference type="Rhea" id="RHEA-COMP:9704"/>
        <dbReference type="ChEBI" id="CHEBI:15378"/>
        <dbReference type="ChEBI" id="CHEBI:30616"/>
        <dbReference type="ChEBI" id="CHEBI:33019"/>
        <dbReference type="ChEBI" id="CHEBI:57926"/>
        <dbReference type="ChEBI" id="CHEBI:78442"/>
        <dbReference type="ChEBI" id="CHEBI:78534"/>
        <dbReference type="ChEBI" id="CHEBI:456215"/>
        <dbReference type="EC" id="6.1.1.3"/>
    </reaction>
</comment>
<dbReference type="FunFam" id="3.30.930.10:FF:000002">
    <property type="entry name" value="Threonine--tRNA ligase"/>
    <property type="match status" value="1"/>
</dbReference>
<reference evidence="16 17" key="1">
    <citation type="submission" date="2020-10" db="EMBL/GenBank/DDBJ databases">
        <title>Connecting structure to function with the recovery of over 1000 high-quality activated sludge metagenome-assembled genomes encoding full-length rRNA genes using long-read sequencing.</title>
        <authorList>
            <person name="Singleton C.M."/>
            <person name="Petriglieri F."/>
            <person name="Kristensen J.M."/>
            <person name="Kirkegaard R.H."/>
            <person name="Michaelsen T.Y."/>
            <person name="Andersen M.H."/>
            <person name="Karst S.M."/>
            <person name="Dueholm M.S."/>
            <person name="Nielsen P.H."/>
            <person name="Albertsen M."/>
        </authorList>
    </citation>
    <scope>NUCLEOTIDE SEQUENCE [LARGE SCALE GENOMIC DNA]</scope>
    <source>
        <strain evidence="16">OdNE_18-Q3-R46-58_MAXAC.008</strain>
    </source>
</reference>
<comment type="subcellular location">
    <subcellularLocation>
        <location evidence="13">Cytoplasm</location>
    </subcellularLocation>
</comment>
<dbReference type="EMBL" id="JADKCH010000002">
    <property type="protein sequence ID" value="MBK8571873.1"/>
    <property type="molecule type" value="Genomic_DNA"/>
</dbReference>
<keyword evidence="2 13" id="KW-0963">Cytoplasm</keyword>
<keyword evidence="10 13" id="KW-0648">Protein biosynthesis</keyword>
<dbReference type="FunFam" id="3.40.50.800:FF:000001">
    <property type="entry name" value="Threonine--tRNA ligase"/>
    <property type="match status" value="1"/>
</dbReference>
<accession>A0A936F0E6</accession>
<dbReference type="InterPro" id="IPR004154">
    <property type="entry name" value="Anticodon-bd"/>
</dbReference>
<evidence type="ECO:0000256" key="10">
    <source>
        <dbReference type="ARBA" id="ARBA00022917"/>
    </source>
</evidence>
<evidence type="ECO:0000256" key="4">
    <source>
        <dbReference type="ARBA" id="ARBA00022598"/>
    </source>
</evidence>
<comment type="similarity">
    <text evidence="1 13">Belongs to the class-II aminoacyl-tRNA synthetase family.</text>
</comment>
<feature type="binding site" evidence="13">
    <location>
        <position position="385"/>
    </location>
    <ligand>
        <name>Zn(2+)</name>
        <dbReference type="ChEBI" id="CHEBI:29105"/>
        <note>catalytic</note>
    </ligand>
</feature>
<dbReference type="PROSITE" id="PS50862">
    <property type="entry name" value="AA_TRNA_LIGASE_II"/>
    <property type="match status" value="1"/>
</dbReference>
<keyword evidence="8 13" id="KW-0067">ATP-binding</keyword>
<evidence type="ECO:0000256" key="8">
    <source>
        <dbReference type="ARBA" id="ARBA00022840"/>
    </source>
</evidence>
<evidence type="ECO:0000256" key="9">
    <source>
        <dbReference type="ARBA" id="ARBA00022884"/>
    </source>
</evidence>
<feature type="binding site" evidence="13">
    <location>
        <position position="511"/>
    </location>
    <ligand>
        <name>Zn(2+)</name>
        <dbReference type="ChEBI" id="CHEBI:29105"/>
        <note>catalytic</note>
    </ligand>
</feature>
<dbReference type="InterPro" id="IPR036621">
    <property type="entry name" value="Anticodon-bd_dom_sf"/>
</dbReference>
<feature type="domain" description="TGS" evidence="15">
    <location>
        <begin position="1"/>
        <end position="62"/>
    </location>
</feature>
<dbReference type="Gene3D" id="3.40.50.800">
    <property type="entry name" value="Anticodon-binding domain"/>
    <property type="match status" value="1"/>
</dbReference>
<dbReference type="InterPro" id="IPR012947">
    <property type="entry name" value="tRNA_SAD"/>
</dbReference>
<dbReference type="PANTHER" id="PTHR11451">
    <property type="entry name" value="THREONINE-TRNA LIGASE"/>
    <property type="match status" value="1"/>
</dbReference>
<comment type="caution">
    <text evidence="16">The sequence shown here is derived from an EMBL/GenBank/DDBJ whole genome shotgun (WGS) entry which is preliminary data.</text>
</comment>
<dbReference type="AlphaFoldDB" id="A0A936F0E6"/>
<organism evidence="16 17">
    <name type="scientific">Candidatus Geothrix odensensis</name>
    <dbReference type="NCBI Taxonomy" id="2954440"/>
    <lineage>
        <taxon>Bacteria</taxon>
        <taxon>Pseudomonadati</taxon>
        <taxon>Acidobacteriota</taxon>
        <taxon>Holophagae</taxon>
        <taxon>Holophagales</taxon>
        <taxon>Holophagaceae</taxon>
        <taxon>Geothrix</taxon>
    </lineage>
</organism>
<dbReference type="GO" id="GO:0000049">
    <property type="term" value="F:tRNA binding"/>
    <property type="evidence" value="ECO:0007669"/>
    <property type="project" value="UniProtKB-KW"/>
</dbReference>
<keyword evidence="9 13" id="KW-0694">RNA-binding</keyword>
<evidence type="ECO:0000256" key="3">
    <source>
        <dbReference type="ARBA" id="ARBA00022555"/>
    </source>
</evidence>
<dbReference type="InterPro" id="IPR002314">
    <property type="entry name" value="aa-tRNA-synt_IIb"/>
</dbReference>
<name>A0A936F0E6_9BACT</name>
<evidence type="ECO:0000313" key="17">
    <source>
        <dbReference type="Proteomes" id="UP000709959"/>
    </source>
</evidence>
<feature type="domain" description="Aminoacyl-transfer RNA synthetases class-II family profile" evidence="14">
    <location>
        <begin position="267"/>
        <end position="534"/>
    </location>
</feature>
<keyword evidence="7 13" id="KW-0862">Zinc</keyword>
<evidence type="ECO:0000256" key="2">
    <source>
        <dbReference type="ARBA" id="ARBA00022490"/>
    </source>
</evidence>
<dbReference type="InterPro" id="IPR045864">
    <property type="entry name" value="aa-tRNA-synth_II/BPL/LPL"/>
</dbReference>
<dbReference type="Proteomes" id="UP000709959">
    <property type="component" value="Unassembled WGS sequence"/>
</dbReference>
<sequence>MSIEVRLPDDSLRQLPEGATGADLAGGIGARLLEAALAIKVDGHLVDLKAPLVNGAKVEIVTNKAPESLELIRHSTAHLLAHAVKRLYPGAKVGIGPVIEDGFYYDFWVEKPFTPEDLPAIEAEMAKIVAEGVEVIREDLSRDAAVARFTEMGEPLKVEVVSGIPSGDIISGYRQGDFYDLCRGPHVPSTSKLKAFKLLSIAGAYWKGDEKNQMLSRIYGTAFHSQKELDEHLKRLEEAKARDHRKLGKELGLYSFHPEAPASPFFHPKGTQVYNELVTYMRELYFKYGYSEVITPQVLDVALWKTSGHYENYAENMYFTTAEEREYALKPMNCPGHCIMFGSQKHSYRDLPIRYADFGRLHRYERSGVTHGLTRVRTFCQDDAHIYCTPDQIKAEMADFLALLKEVYDTFGFDGMRVALSTRPEKRLGSEEIWDTAENALSEALNEAGMPFTLNPGEGAFYGPKIEFQILDALKRPWQLGTLQVDYMLPERFDLNYTRPDGGEGRPIMLHRAILGSLERFMGILVEHTAGAFPAWLAPVQVAILPITDRANAFATEIAARAKSLGLRAELDARNESLKAKIREAQLAKVPYMLVIGDREAEAGTVSVRHRHRGDLGVQPLEGFLQTLATEVQDRQR</sequence>
<keyword evidence="4 13" id="KW-0436">Ligase</keyword>
<dbReference type="PANTHER" id="PTHR11451:SF44">
    <property type="entry name" value="THREONINE--TRNA LIGASE, CHLOROPLASTIC_MITOCHONDRIAL 2"/>
    <property type="match status" value="1"/>
</dbReference>
<dbReference type="GO" id="GO:0006435">
    <property type="term" value="P:threonyl-tRNA aminoacylation"/>
    <property type="evidence" value="ECO:0007669"/>
    <property type="project" value="UniProtKB-UniRule"/>
</dbReference>
<dbReference type="InterPro" id="IPR006195">
    <property type="entry name" value="aa-tRNA-synth_II"/>
</dbReference>
<proteinExistence type="inferred from homology"/>
<dbReference type="GO" id="GO:0046872">
    <property type="term" value="F:metal ion binding"/>
    <property type="evidence" value="ECO:0007669"/>
    <property type="project" value="UniProtKB-KW"/>
</dbReference>
<dbReference type="NCBIfam" id="TIGR00418">
    <property type="entry name" value="thrS"/>
    <property type="match status" value="1"/>
</dbReference>
<dbReference type="InterPro" id="IPR033728">
    <property type="entry name" value="ThrRS_core"/>
</dbReference>
<dbReference type="SUPFAM" id="SSF55186">
    <property type="entry name" value="ThrRS/AlaRS common domain"/>
    <property type="match status" value="1"/>
</dbReference>
<gene>
    <name evidence="13 16" type="primary">thrS</name>
    <name evidence="16" type="ORF">IPN91_04320</name>
</gene>
<evidence type="ECO:0000256" key="6">
    <source>
        <dbReference type="ARBA" id="ARBA00022741"/>
    </source>
</evidence>
<dbReference type="Gene3D" id="3.30.54.20">
    <property type="match status" value="1"/>
</dbReference>
<dbReference type="EC" id="6.1.1.3" evidence="13"/>
<dbReference type="InterPro" id="IPR004095">
    <property type="entry name" value="TGS"/>
</dbReference>
<dbReference type="Pfam" id="PF00587">
    <property type="entry name" value="tRNA-synt_2b"/>
    <property type="match status" value="1"/>
</dbReference>
<dbReference type="SUPFAM" id="SSF52954">
    <property type="entry name" value="Class II aaRS ABD-related"/>
    <property type="match status" value="1"/>
</dbReference>
<comment type="subunit">
    <text evidence="13">Homodimer.</text>
</comment>
<dbReference type="FunFam" id="3.30.54.20:FF:000002">
    <property type="entry name" value="Threonine--tRNA ligase"/>
    <property type="match status" value="1"/>
</dbReference>
<evidence type="ECO:0000256" key="13">
    <source>
        <dbReference type="HAMAP-Rule" id="MF_00184"/>
    </source>
</evidence>
<comment type="cofactor">
    <cofactor evidence="13">
        <name>Zn(2+)</name>
        <dbReference type="ChEBI" id="CHEBI:29105"/>
    </cofactor>
    <text evidence="13">Binds 1 zinc ion per subunit.</text>
</comment>
<dbReference type="InterPro" id="IPR002320">
    <property type="entry name" value="Thr-tRNA-ligase_IIa"/>
</dbReference>
<dbReference type="HAMAP" id="MF_00184">
    <property type="entry name" value="Thr_tRNA_synth"/>
    <property type="match status" value="1"/>
</dbReference>
<evidence type="ECO:0000313" key="16">
    <source>
        <dbReference type="EMBL" id="MBK8571873.1"/>
    </source>
</evidence>
<evidence type="ECO:0000256" key="12">
    <source>
        <dbReference type="ARBA" id="ARBA00049515"/>
    </source>
</evidence>
<keyword evidence="5 13" id="KW-0479">Metal-binding</keyword>
<dbReference type="InterPro" id="IPR018163">
    <property type="entry name" value="Thr/Ala-tRNA-synth_IIc_edit"/>
</dbReference>
<dbReference type="SUPFAM" id="SSF81271">
    <property type="entry name" value="TGS-like"/>
    <property type="match status" value="1"/>
</dbReference>
<dbReference type="InterPro" id="IPR047246">
    <property type="entry name" value="ThrRS_anticodon"/>
</dbReference>
<dbReference type="CDD" id="cd00771">
    <property type="entry name" value="ThrRS_core"/>
    <property type="match status" value="1"/>
</dbReference>
<dbReference type="Gene3D" id="3.30.980.10">
    <property type="entry name" value="Threonyl-trna Synthetase, Chain A, domain 2"/>
    <property type="match status" value="1"/>
</dbReference>
<evidence type="ECO:0000256" key="5">
    <source>
        <dbReference type="ARBA" id="ARBA00022723"/>
    </source>
</evidence>
<dbReference type="SMART" id="SM00863">
    <property type="entry name" value="tRNA_SAD"/>
    <property type="match status" value="1"/>
</dbReference>
<evidence type="ECO:0000259" key="15">
    <source>
        <dbReference type="PROSITE" id="PS51880"/>
    </source>
</evidence>
<dbReference type="GO" id="GO:0005737">
    <property type="term" value="C:cytoplasm"/>
    <property type="evidence" value="ECO:0007669"/>
    <property type="project" value="UniProtKB-SubCell"/>
</dbReference>
<keyword evidence="11 13" id="KW-0030">Aminoacyl-tRNA synthetase</keyword>
<dbReference type="Pfam" id="PF07973">
    <property type="entry name" value="tRNA_SAD"/>
    <property type="match status" value="1"/>
</dbReference>
<dbReference type="InterPro" id="IPR012676">
    <property type="entry name" value="TGS-like"/>
</dbReference>
<dbReference type="GO" id="GO:0005524">
    <property type="term" value="F:ATP binding"/>
    <property type="evidence" value="ECO:0007669"/>
    <property type="project" value="UniProtKB-UniRule"/>
</dbReference>
<dbReference type="InterPro" id="IPR012675">
    <property type="entry name" value="Beta-grasp_dom_sf"/>
</dbReference>
<dbReference type="SUPFAM" id="SSF55681">
    <property type="entry name" value="Class II aaRS and biotin synthetases"/>
    <property type="match status" value="1"/>
</dbReference>
<dbReference type="GO" id="GO:0004829">
    <property type="term" value="F:threonine-tRNA ligase activity"/>
    <property type="evidence" value="ECO:0007669"/>
    <property type="project" value="UniProtKB-UniRule"/>
</dbReference>
<protein>
    <recommendedName>
        <fullName evidence="13">Threonine--tRNA ligase</fullName>
        <ecNumber evidence="13">6.1.1.3</ecNumber>
    </recommendedName>
    <alternativeName>
        <fullName evidence="13">Threonyl-tRNA synthetase</fullName>
        <shortName evidence="13">ThrRS</shortName>
    </alternativeName>
</protein>
<dbReference type="CDD" id="cd01667">
    <property type="entry name" value="TGS_ThrRS"/>
    <property type="match status" value="1"/>
</dbReference>
<evidence type="ECO:0000256" key="1">
    <source>
        <dbReference type="ARBA" id="ARBA00008226"/>
    </source>
</evidence>
<keyword evidence="3 13" id="KW-0820">tRNA-binding</keyword>
<dbReference type="Gene3D" id="3.30.930.10">
    <property type="entry name" value="Bira Bifunctional Protein, Domain 2"/>
    <property type="match status" value="1"/>
</dbReference>